<protein>
    <submittedName>
        <fullName evidence="1">Zinc finger protein 106-like protein</fullName>
    </submittedName>
</protein>
<sequence length="79" mass="9244">RRASIRRLLRWLRVRVPRERGRALCADPWTQPDAAFIGGGRQQDHCGLQGQEFVYMENTTLYTARNDTLKFLPSYVEYA</sequence>
<organism evidence="1">
    <name type="scientific">Pararge aegeria</name>
    <name type="common">speckled wood butterfly</name>
    <dbReference type="NCBI Taxonomy" id="116150"/>
    <lineage>
        <taxon>Eukaryota</taxon>
        <taxon>Metazoa</taxon>
        <taxon>Ecdysozoa</taxon>
        <taxon>Arthropoda</taxon>
        <taxon>Hexapoda</taxon>
        <taxon>Insecta</taxon>
        <taxon>Pterygota</taxon>
        <taxon>Neoptera</taxon>
        <taxon>Endopterygota</taxon>
        <taxon>Lepidoptera</taxon>
        <taxon>Glossata</taxon>
        <taxon>Ditrysia</taxon>
        <taxon>Papilionoidea</taxon>
        <taxon>Nymphalidae</taxon>
        <taxon>Satyrinae</taxon>
        <taxon>Satyrini</taxon>
        <taxon>Parargina</taxon>
        <taxon>Pararge</taxon>
    </lineage>
</organism>
<evidence type="ECO:0000313" key="1">
    <source>
        <dbReference type="EMBL" id="JAA80846.1"/>
    </source>
</evidence>
<feature type="non-terminal residue" evidence="1">
    <location>
        <position position="79"/>
    </location>
</feature>
<reference evidence="1" key="1">
    <citation type="journal article" date="2013" name="BMC Genomics">
        <title>Unscrambling butterfly oogenesis.</title>
        <authorList>
            <person name="Carter J.M."/>
            <person name="Baker S.C."/>
            <person name="Pink R."/>
            <person name="Carter D.R."/>
            <person name="Collins A."/>
            <person name="Tomlin J."/>
            <person name="Gibbs M."/>
            <person name="Breuker C.J."/>
        </authorList>
    </citation>
    <scope>NUCLEOTIDE SEQUENCE</scope>
    <source>
        <tissue evidence="1">Ovary</tissue>
    </source>
</reference>
<name>S4NQ07_9NEOP</name>
<dbReference type="AlphaFoldDB" id="S4NQ07"/>
<accession>S4NQ07</accession>
<reference evidence="1" key="2">
    <citation type="submission" date="2013-05" db="EMBL/GenBank/DDBJ databases">
        <authorList>
            <person name="Carter J.-M."/>
            <person name="Baker S.C."/>
            <person name="Pink R."/>
            <person name="Carter D.R.F."/>
            <person name="Collins A."/>
            <person name="Tomlin J."/>
            <person name="Gibbs M."/>
            <person name="Breuker C.J."/>
        </authorList>
    </citation>
    <scope>NUCLEOTIDE SEQUENCE</scope>
    <source>
        <tissue evidence="1">Ovary</tissue>
    </source>
</reference>
<feature type="non-terminal residue" evidence="1">
    <location>
        <position position="1"/>
    </location>
</feature>
<proteinExistence type="predicted"/>
<dbReference type="EMBL" id="GAIX01011714">
    <property type="protein sequence ID" value="JAA80846.1"/>
    <property type="molecule type" value="Transcribed_RNA"/>
</dbReference>